<feature type="compositionally biased region" description="Acidic residues" evidence="7">
    <location>
        <begin position="615"/>
        <end position="625"/>
    </location>
</feature>
<organism evidence="8">
    <name type="scientific">Lamedtorquevirus hominid11</name>
    <dbReference type="NCBI Taxonomy" id="3160829"/>
    <lineage>
        <taxon>Viruses</taxon>
        <taxon>Monodnaviria</taxon>
        <taxon>Shotokuvirae</taxon>
        <taxon>Commensaviricota</taxon>
        <taxon>Cardeaviricetes</taxon>
        <taxon>Sanitavirales</taxon>
        <taxon>Anelloviridae</taxon>
        <taxon>Lamedtorquevirus</taxon>
    </lineage>
</organism>
<evidence type="ECO:0000256" key="1">
    <source>
        <dbReference type="ARBA" id="ARBA00004328"/>
    </source>
</evidence>
<evidence type="ECO:0000256" key="6">
    <source>
        <dbReference type="RuleBase" id="RU361230"/>
    </source>
</evidence>
<keyword evidence="3 6" id="KW-1140">T=1 icosahedral capsid protein</keyword>
<dbReference type="InterPro" id="IPR004219">
    <property type="entry name" value="TTvirus_Unk"/>
</dbReference>
<dbReference type="GO" id="GO:0039615">
    <property type="term" value="C:T=1 icosahedral viral capsid"/>
    <property type="evidence" value="ECO:0007669"/>
    <property type="project" value="UniProtKB-UniRule"/>
</dbReference>
<comment type="similarity">
    <text evidence="2 6">Belongs to the anelloviridae capsid protein family.</text>
</comment>
<dbReference type="Pfam" id="PF02956">
    <property type="entry name" value="TT_ORF1"/>
    <property type="match status" value="1"/>
</dbReference>
<keyword evidence="4 6" id="KW-0167">Capsid protein</keyword>
<keyword evidence="5 6" id="KW-0946">Virion</keyword>
<comment type="subcellular location">
    <subcellularLocation>
        <location evidence="1 6">Virion</location>
    </subcellularLocation>
</comment>
<feature type="region of interest" description="Disordered" evidence="7">
    <location>
        <begin position="585"/>
        <end position="626"/>
    </location>
</feature>
<name>A0AAU8H4R2_9VIRU</name>
<evidence type="ECO:0000256" key="7">
    <source>
        <dbReference type="SAM" id="MobiDB-lite"/>
    </source>
</evidence>
<sequence length="667" mass="79033">MPYFFRPRWRRYWRNYRRRRGTRRRNYARRARRPLRRNRRRRRRTYRVRRRKRFKKKIRKLTIKQWQPQNIKKCKIVGHTTLLCCSSGREMYNFISHIYDYVPKDHNFGGGFCIMKFSLSMLFEQWEYWQNFWTASNKNYDLCRYTGSEFKFWRDPIFDYIVAYDINPPLTVAPLVYQSSHPERMLLRKHKVIVRSKLHAPHSKPYKKIKIRPPRTLCTKWFFQKDFSEQPLLLLTITTADLDRQWMAHTEVNPQVGITTINTTMFGTPKFGFTGQGYELFKYLTPGPWQLGKTETNSVPPASKLWSSTDGLFARKYLMKGNSGYNPVKDPEYKLDTGKLPDWSEIKEEKYRYTTWPVRYNPFFDKGKGNIITSVILGAASWEPTCEKCTVRELPLWLGFFGYIDWMMKAVVTTGYLVTYTIAFKSPYTQPPNIWIVPIDYTFYSGTNPFNIQITDYDKNHWFPVVKFQQATINGIVTSGPFMPRIDSSKIGWDFHANYKFFFKWGGSLLPGQDIENPDTKETYPMPCNELSRVQIQDPRTQGETALFHPWDLRRGLFSERALKRICEDTELGEHLLAGSLGMPATKRQKTQAEPEYLDPSGYTSARVLQKAEETSSEEEEEEEKTLEQQLRDQRKQQNLIRQQLLALIMETKHKQRLIAMQMGGLE</sequence>
<evidence type="ECO:0000256" key="3">
    <source>
        <dbReference type="ARBA" id="ARBA00022431"/>
    </source>
</evidence>
<proteinExistence type="inferred from homology"/>
<reference evidence="8" key="1">
    <citation type="submission" date="2024-05" db="EMBL/GenBank/DDBJ databases">
        <authorList>
            <person name="Laubscher F."/>
            <person name="Chudzinski V."/>
            <person name="Cordey S."/>
            <person name="Hosszu-Fellous K."/>
            <person name="Kaiser L."/>
        </authorList>
    </citation>
    <scope>NUCLEOTIDE SEQUENCE</scope>
    <source>
        <strain evidence="8">GE-0895-24-196</strain>
    </source>
</reference>
<dbReference type="EMBL" id="PP816720">
    <property type="protein sequence ID" value="XCH55966.1"/>
    <property type="molecule type" value="Genomic_DNA"/>
</dbReference>
<evidence type="ECO:0000256" key="2">
    <source>
        <dbReference type="ARBA" id="ARBA00006131"/>
    </source>
</evidence>
<evidence type="ECO:0000313" key="8">
    <source>
        <dbReference type="EMBL" id="XCH55966.1"/>
    </source>
</evidence>
<accession>A0AAU8H4R2</accession>
<feature type="region of interest" description="Disordered" evidence="7">
    <location>
        <begin position="23"/>
        <end position="43"/>
    </location>
</feature>
<evidence type="ECO:0000256" key="4">
    <source>
        <dbReference type="ARBA" id="ARBA00022561"/>
    </source>
</evidence>
<protein>
    <recommendedName>
        <fullName evidence="6">Capsid protein</fullName>
    </recommendedName>
</protein>
<comment type="function">
    <text evidence="6">Self-assembles to form an icosahedral capsid.</text>
</comment>
<evidence type="ECO:0000256" key="5">
    <source>
        <dbReference type="ARBA" id="ARBA00022844"/>
    </source>
</evidence>